<evidence type="ECO:0000313" key="3">
    <source>
        <dbReference type="Proteomes" id="UP000037069"/>
    </source>
</evidence>
<dbReference type="EMBL" id="JRES01001567">
    <property type="protein sequence ID" value="KNC21968.1"/>
    <property type="molecule type" value="Genomic_DNA"/>
</dbReference>
<gene>
    <name evidence="2" type="ORF">FF38_12123</name>
</gene>
<keyword evidence="3" id="KW-1185">Reference proteome</keyword>
<dbReference type="Proteomes" id="UP000037069">
    <property type="component" value="Unassembled WGS sequence"/>
</dbReference>
<accession>A0A0L0BPS1</accession>
<dbReference type="OMA" id="RPQACLG"/>
<protein>
    <submittedName>
        <fullName evidence="2">Uncharacterized protein</fullName>
    </submittedName>
</protein>
<reference evidence="2 3" key="1">
    <citation type="journal article" date="2015" name="Nat. Commun.">
        <title>Lucilia cuprina genome unlocks parasitic fly biology to underpin future interventions.</title>
        <authorList>
            <person name="Anstead C.A."/>
            <person name="Korhonen P.K."/>
            <person name="Young N.D."/>
            <person name="Hall R.S."/>
            <person name="Jex A.R."/>
            <person name="Murali S.C."/>
            <person name="Hughes D.S."/>
            <person name="Lee S.F."/>
            <person name="Perry T."/>
            <person name="Stroehlein A.J."/>
            <person name="Ansell B.R."/>
            <person name="Breugelmans B."/>
            <person name="Hofmann A."/>
            <person name="Qu J."/>
            <person name="Dugan S."/>
            <person name="Lee S.L."/>
            <person name="Chao H."/>
            <person name="Dinh H."/>
            <person name="Han Y."/>
            <person name="Doddapaneni H.V."/>
            <person name="Worley K.C."/>
            <person name="Muzny D.M."/>
            <person name="Ioannidis P."/>
            <person name="Waterhouse R.M."/>
            <person name="Zdobnov E.M."/>
            <person name="James P.J."/>
            <person name="Bagnall N.H."/>
            <person name="Kotze A.C."/>
            <person name="Gibbs R.A."/>
            <person name="Richards S."/>
            <person name="Batterham P."/>
            <person name="Gasser R.B."/>
        </authorList>
    </citation>
    <scope>NUCLEOTIDE SEQUENCE [LARGE SCALE GENOMIC DNA]</scope>
    <source>
        <strain evidence="2 3">LS</strain>
        <tissue evidence="2">Full body</tissue>
    </source>
</reference>
<comment type="caution">
    <text evidence="2">The sequence shown here is derived from an EMBL/GenBank/DDBJ whole genome shotgun (WGS) entry which is preliminary data.</text>
</comment>
<feature type="coiled-coil region" evidence="1">
    <location>
        <begin position="113"/>
        <end position="143"/>
    </location>
</feature>
<dbReference type="AlphaFoldDB" id="A0A0L0BPS1"/>
<sequence>MRFYPNGDISNYWELPSSWSLYSHNPNITWKRKPLQHKHTIAYWCDLEGGKMSEIKKKDLYLKNFSNTRIRGEACLPWYYCVGNRFIRLEKAFPHDFKCTVLPMNLQEVRAVNEYERETAKNAKAEAAEAKRLAEEAAKLEMKKKGIRS</sequence>
<proteinExistence type="predicted"/>
<keyword evidence="1" id="KW-0175">Coiled coil</keyword>
<name>A0A0L0BPS1_LUCCU</name>
<dbReference type="OrthoDB" id="7991987at2759"/>
<evidence type="ECO:0000256" key="1">
    <source>
        <dbReference type="SAM" id="Coils"/>
    </source>
</evidence>
<organism evidence="2 3">
    <name type="scientific">Lucilia cuprina</name>
    <name type="common">Green bottle fly</name>
    <name type="synonym">Australian sheep blowfly</name>
    <dbReference type="NCBI Taxonomy" id="7375"/>
    <lineage>
        <taxon>Eukaryota</taxon>
        <taxon>Metazoa</taxon>
        <taxon>Ecdysozoa</taxon>
        <taxon>Arthropoda</taxon>
        <taxon>Hexapoda</taxon>
        <taxon>Insecta</taxon>
        <taxon>Pterygota</taxon>
        <taxon>Neoptera</taxon>
        <taxon>Endopterygota</taxon>
        <taxon>Diptera</taxon>
        <taxon>Brachycera</taxon>
        <taxon>Muscomorpha</taxon>
        <taxon>Oestroidea</taxon>
        <taxon>Calliphoridae</taxon>
        <taxon>Luciliinae</taxon>
        <taxon>Lucilia</taxon>
    </lineage>
</organism>
<evidence type="ECO:0000313" key="2">
    <source>
        <dbReference type="EMBL" id="KNC21968.1"/>
    </source>
</evidence>